<evidence type="ECO:0000313" key="2">
    <source>
        <dbReference type="Proteomes" id="UP001151760"/>
    </source>
</evidence>
<organism evidence="1 2">
    <name type="scientific">Tanacetum coccineum</name>
    <dbReference type="NCBI Taxonomy" id="301880"/>
    <lineage>
        <taxon>Eukaryota</taxon>
        <taxon>Viridiplantae</taxon>
        <taxon>Streptophyta</taxon>
        <taxon>Embryophyta</taxon>
        <taxon>Tracheophyta</taxon>
        <taxon>Spermatophyta</taxon>
        <taxon>Magnoliopsida</taxon>
        <taxon>eudicotyledons</taxon>
        <taxon>Gunneridae</taxon>
        <taxon>Pentapetalae</taxon>
        <taxon>asterids</taxon>
        <taxon>campanulids</taxon>
        <taxon>Asterales</taxon>
        <taxon>Asteraceae</taxon>
        <taxon>Asteroideae</taxon>
        <taxon>Anthemideae</taxon>
        <taxon>Anthemidinae</taxon>
        <taxon>Tanacetum</taxon>
    </lineage>
</organism>
<reference evidence="1" key="1">
    <citation type="journal article" date="2022" name="Int. J. Mol. Sci.">
        <title>Draft Genome of Tanacetum Coccineum: Genomic Comparison of Closely Related Tanacetum-Family Plants.</title>
        <authorList>
            <person name="Yamashiro T."/>
            <person name="Shiraishi A."/>
            <person name="Nakayama K."/>
            <person name="Satake H."/>
        </authorList>
    </citation>
    <scope>NUCLEOTIDE SEQUENCE</scope>
</reference>
<keyword evidence="2" id="KW-1185">Reference proteome</keyword>
<gene>
    <name evidence="1" type="ORF">Tco_1005295</name>
</gene>
<sequence>MLACQTFMGMFAMSEMPYATCVRRPMASTSMSSADVLSESSRGVWAMIEVGRKASAVSRAFIELKSCNDALLDALTNLETQLMNFMAVAMLGKFAGVNRPPAIMLACQTFMGMFAVWVICLKCHTLRVGGQQQMPLTFTNHADASSVSNPAHVGDVPDSRDTRLPGQQKQSVYLCIRIFMYLYFDQVYDDRWMSSADVLSESSRGSQLQADDEDATRRFRGTNHTLIMCKEIPNVPGPLQAGTGECHAPAIISLLRCTGHDRGGEEVASALSRAFIELKTCNAVLLDALTNLETQLMNFMAVAMLGKFAGGSLWNF</sequence>
<proteinExistence type="predicted"/>
<name>A0ABQ5FGS9_9ASTR</name>
<protein>
    <submittedName>
        <fullName evidence="1">Uncharacterized protein</fullName>
    </submittedName>
</protein>
<reference evidence="1" key="2">
    <citation type="submission" date="2022-01" db="EMBL/GenBank/DDBJ databases">
        <authorList>
            <person name="Yamashiro T."/>
            <person name="Shiraishi A."/>
            <person name="Satake H."/>
            <person name="Nakayama K."/>
        </authorList>
    </citation>
    <scope>NUCLEOTIDE SEQUENCE</scope>
</reference>
<dbReference type="Proteomes" id="UP001151760">
    <property type="component" value="Unassembled WGS sequence"/>
</dbReference>
<accession>A0ABQ5FGS9</accession>
<comment type="caution">
    <text evidence="1">The sequence shown here is derived from an EMBL/GenBank/DDBJ whole genome shotgun (WGS) entry which is preliminary data.</text>
</comment>
<dbReference type="EMBL" id="BQNB010017316">
    <property type="protein sequence ID" value="GJT61762.1"/>
    <property type="molecule type" value="Genomic_DNA"/>
</dbReference>
<evidence type="ECO:0000313" key="1">
    <source>
        <dbReference type="EMBL" id="GJT61762.1"/>
    </source>
</evidence>